<organism evidence="1 2">
    <name type="scientific">Candidatus Lokiarchaeum ossiferum</name>
    <dbReference type="NCBI Taxonomy" id="2951803"/>
    <lineage>
        <taxon>Archaea</taxon>
        <taxon>Promethearchaeati</taxon>
        <taxon>Promethearchaeota</taxon>
        <taxon>Promethearchaeia</taxon>
        <taxon>Promethearchaeales</taxon>
        <taxon>Promethearchaeaceae</taxon>
        <taxon>Candidatus Lokiarchaeum</taxon>
    </lineage>
</organism>
<evidence type="ECO:0000313" key="1">
    <source>
        <dbReference type="EMBL" id="UYP44184.1"/>
    </source>
</evidence>
<protein>
    <recommendedName>
        <fullName evidence="3">TNase-like domain-containing protein</fullName>
    </recommendedName>
</protein>
<reference evidence="1" key="1">
    <citation type="submission" date="2022-09" db="EMBL/GenBank/DDBJ databases">
        <title>Actin cytoskeleton and complex cell architecture in an #Asgard archaeon.</title>
        <authorList>
            <person name="Ponce Toledo R.I."/>
            <person name="Schleper C."/>
            <person name="Rodrigues Oliveira T."/>
            <person name="Wollweber F."/>
            <person name="Xu J."/>
            <person name="Rittmann S."/>
            <person name="Klingl A."/>
            <person name="Pilhofer M."/>
        </authorList>
    </citation>
    <scope>NUCLEOTIDE SEQUENCE</scope>
    <source>
        <strain evidence="1">B-35</strain>
    </source>
</reference>
<evidence type="ECO:0008006" key="3">
    <source>
        <dbReference type="Google" id="ProtNLM"/>
    </source>
</evidence>
<proteinExistence type="predicted"/>
<name>A0ABY6HKZ0_9ARCH</name>
<sequence length="91" mass="10605">MSRYKVVKVIDGDTFVVSPGWSWKGKKGNRVRPEGYDARELNQYGGKTDMKKLEKLILGKTIEITKNIKFSYNRLLYVVKYRGKDLKNSMK</sequence>
<keyword evidence="2" id="KW-1185">Reference proteome</keyword>
<dbReference type="InterPro" id="IPR035437">
    <property type="entry name" value="SNase_OB-fold_sf"/>
</dbReference>
<accession>A0ABY6HKZ0</accession>
<dbReference type="Proteomes" id="UP001208689">
    <property type="component" value="Chromosome"/>
</dbReference>
<dbReference type="Gene3D" id="2.40.50.90">
    <property type="match status" value="1"/>
</dbReference>
<gene>
    <name evidence="1" type="ORF">NEF87_000469</name>
</gene>
<dbReference type="SUPFAM" id="SSF50199">
    <property type="entry name" value="Staphylococcal nuclease"/>
    <property type="match status" value="1"/>
</dbReference>
<evidence type="ECO:0000313" key="2">
    <source>
        <dbReference type="Proteomes" id="UP001208689"/>
    </source>
</evidence>
<dbReference type="EMBL" id="CP104013">
    <property type="protein sequence ID" value="UYP44184.1"/>
    <property type="molecule type" value="Genomic_DNA"/>
</dbReference>